<proteinExistence type="predicted"/>
<keyword evidence="1" id="KW-0472">Membrane</keyword>
<feature type="transmembrane region" description="Helical" evidence="1">
    <location>
        <begin position="20"/>
        <end position="43"/>
    </location>
</feature>
<dbReference type="EMBL" id="VANS01000004">
    <property type="protein sequence ID" value="TMM51306.1"/>
    <property type="molecule type" value="Genomic_DNA"/>
</dbReference>
<evidence type="ECO:0000313" key="3">
    <source>
        <dbReference type="Proteomes" id="UP000309550"/>
    </source>
</evidence>
<dbReference type="NCBIfam" id="TIGR02532">
    <property type="entry name" value="IV_pilin_GFxxxE"/>
    <property type="match status" value="1"/>
</dbReference>
<dbReference type="Proteomes" id="UP000309550">
    <property type="component" value="Unassembled WGS sequence"/>
</dbReference>
<organism evidence="2 3">
    <name type="scientific">Sulfitobacter sabulilitoris</name>
    <dbReference type="NCBI Taxonomy" id="2562655"/>
    <lineage>
        <taxon>Bacteria</taxon>
        <taxon>Pseudomonadati</taxon>
        <taxon>Pseudomonadota</taxon>
        <taxon>Alphaproteobacteria</taxon>
        <taxon>Rhodobacterales</taxon>
        <taxon>Roseobacteraceae</taxon>
        <taxon>Sulfitobacter</taxon>
    </lineage>
</organism>
<dbReference type="SUPFAM" id="SSF54523">
    <property type="entry name" value="Pili subunits"/>
    <property type="match status" value="1"/>
</dbReference>
<dbReference type="InterPro" id="IPR045584">
    <property type="entry name" value="Pilin-like"/>
</dbReference>
<gene>
    <name evidence="2" type="ORF">FDT80_15745</name>
</gene>
<sequence length="166" mass="17661">MDAGITVRGQATAQGGQSGFTLIELVIVIAILSVLSVGALLAVGRVGGGASGDAATFRALYDANRRLAVQGQNWRGLRVEQGGTRTAVRGADGWQSAPTLRRWRDRVAFRHAVPVPGDRLMPDIVFLPNGQTSAFSIQFAARGRDPSRRSLRCGSDGWTGLRCDAE</sequence>
<dbReference type="Gene3D" id="3.55.40.10">
    <property type="entry name" value="minor pseudopilin epsh domain"/>
    <property type="match status" value="1"/>
</dbReference>
<reference evidence="2 3" key="1">
    <citation type="submission" date="2019-05" db="EMBL/GenBank/DDBJ databases">
        <title>Sulfitobacter sabulilitoris sp. nov., isolated from a marine sand.</title>
        <authorList>
            <person name="Yoon J.-H."/>
        </authorList>
    </citation>
    <scope>NUCLEOTIDE SEQUENCE [LARGE SCALE GENOMIC DNA]</scope>
    <source>
        <strain evidence="2 3">HSMS-29</strain>
    </source>
</reference>
<dbReference type="Pfam" id="PF07963">
    <property type="entry name" value="N_methyl"/>
    <property type="match status" value="1"/>
</dbReference>
<evidence type="ECO:0000256" key="1">
    <source>
        <dbReference type="SAM" id="Phobius"/>
    </source>
</evidence>
<dbReference type="PROSITE" id="PS00409">
    <property type="entry name" value="PROKAR_NTER_METHYL"/>
    <property type="match status" value="1"/>
</dbReference>
<keyword evidence="1" id="KW-0812">Transmembrane</keyword>
<keyword evidence="3" id="KW-1185">Reference proteome</keyword>
<comment type="caution">
    <text evidence="2">The sequence shown here is derived from an EMBL/GenBank/DDBJ whole genome shotgun (WGS) entry which is preliminary data.</text>
</comment>
<keyword evidence="1" id="KW-1133">Transmembrane helix</keyword>
<dbReference type="RefSeq" id="WP_138663265.1">
    <property type="nucleotide sequence ID" value="NZ_VANS01000004.1"/>
</dbReference>
<evidence type="ECO:0000313" key="2">
    <source>
        <dbReference type="EMBL" id="TMM51306.1"/>
    </source>
</evidence>
<dbReference type="AlphaFoldDB" id="A0A5S3PC83"/>
<name>A0A5S3PC83_9RHOB</name>
<dbReference type="OrthoDB" id="7724270at2"/>
<dbReference type="InterPro" id="IPR012902">
    <property type="entry name" value="N_methyl_site"/>
</dbReference>
<accession>A0A5S3PC83</accession>
<protein>
    <submittedName>
        <fullName evidence="2">Type II secretion system protein</fullName>
    </submittedName>
</protein>